<keyword evidence="13" id="KW-0934">Plastid</keyword>
<gene>
    <name evidence="13" type="primary">atpF</name>
</gene>
<evidence type="ECO:0000256" key="4">
    <source>
        <dbReference type="ARBA" id="ARBA00022692"/>
    </source>
</evidence>
<keyword evidence="3 11" id="KW-0138">CF(0)</keyword>
<dbReference type="EMBL" id="MK814736">
    <property type="protein sequence ID" value="QCI08731.1"/>
    <property type="molecule type" value="Genomic_DNA"/>
</dbReference>
<keyword evidence="8" id="KW-0472">Membrane</keyword>
<dbReference type="HAMAP" id="MF_01398">
    <property type="entry name" value="ATP_synth_b_bprime"/>
    <property type="match status" value="1"/>
</dbReference>
<geneLocation type="plastid" evidence="13"/>
<evidence type="ECO:0000256" key="5">
    <source>
        <dbReference type="ARBA" id="ARBA00022781"/>
    </source>
</evidence>
<keyword evidence="9" id="KW-0066">ATP synthesis</keyword>
<keyword evidence="5 11" id="KW-0375">Hydrogen ion transport</keyword>
<dbReference type="PANTHER" id="PTHR34264:SF3">
    <property type="entry name" value="ATP SYNTHASE SUBUNIT B, CHLOROPLASTIC"/>
    <property type="match status" value="1"/>
</dbReference>
<evidence type="ECO:0000256" key="1">
    <source>
        <dbReference type="ARBA" id="ARBA00004167"/>
    </source>
</evidence>
<comment type="subcellular location">
    <subcellularLocation>
        <location evidence="1">Membrane</location>
        <topology evidence="1">Single-pass membrane protein</topology>
    </subcellularLocation>
</comment>
<evidence type="ECO:0000313" key="13">
    <source>
        <dbReference type="EMBL" id="QCI08731.1"/>
    </source>
</evidence>
<feature type="coiled-coil region" evidence="12">
    <location>
        <begin position="64"/>
        <end position="98"/>
    </location>
</feature>
<evidence type="ECO:0000256" key="10">
    <source>
        <dbReference type="ARBA" id="ARBA00025198"/>
    </source>
</evidence>
<evidence type="ECO:0000256" key="11">
    <source>
        <dbReference type="RuleBase" id="RU003848"/>
    </source>
</evidence>
<evidence type="ECO:0000256" key="7">
    <source>
        <dbReference type="ARBA" id="ARBA00023065"/>
    </source>
</evidence>
<dbReference type="InterPro" id="IPR002146">
    <property type="entry name" value="ATP_synth_b/b'su_bac/chlpt"/>
</dbReference>
<dbReference type="GO" id="GO:0015078">
    <property type="term" value="F:proton transmembrane transporter activity"/>
    <property type="evidence" value="ECO:0007669"/>
    <property type="project" value="InterPro"/>
</dbReference>
<comment type="similarity">
    <text evidence="11">Belongs to the ATPase B chain family.</text>
</comment>
<sequence>MESKILQLVSELYISVNPGISFNSNFLEANVLNISLLLAGLIYVLKQFLGSILSERQDKVILAINESEERLQQANIRLDEANKQLAQTQLIIEQIIQEAEITAQRVHQSILEQGEIDVDKLISTSKLSIFSAENQVKYQIQQQIITLAINKVSLNLKNQMTAVIQNKIIDQSIMQLKGNINI</sequence>
<keyword evidence="12" id="KW-0175">Coiled coil</keyword>
<dbReference type="GO" id="GO:0015986">
    <property type="term" value="P:proton motive force-driven ATP synthesis"/>
    <property type="evidence" value="ECO:0007669"/>
    <property type="project" value="InterPro"/>
</dbReference>
<dbReference type="GO" id="GO:0045259">
    <property type="term" value="C:proton-transporting ATP synthase complex"/>
    <property type="evidence" value="ECO:0007669"/>
    <property type="project" value="UniProtKB-KW"/>
</dbReference>
<evidence type="ECO:0000256" key="8">
    <source>
        <dbReference type="ARBA" id="ARBA00023136"/>
    </source>
</evidence>
<proteinExistence type="inferred from homology"/>
<reference evidence="13" key="1">
    <citation type="journal article" date="2019" name="Mol. Phylogenet. Evol.">
        <title>Morphological evolution and classification of the red algal order Ceramiales inferred using plastid phylogenomics.</title>
        <authorList>
            <person name="Diaz-Tapia P."/>
            <person name="Pasella M.M."/>
            <person name="Verbruggen H."/>
            <person name="Maggs C.A."/>
        </authorList>
    </citation>
    <scope>NUCLEOTIDE SEQUENCE</scope>
    <source>
        <strain evidence="13">PD2995</strain>
    </source>
</reference>
<keyword evidence="4 11" id="KW-0812">Transmembrane</keyword>
<protein>
    <submittedName>
        <fullName evidence="13">ATP synthase CF0 subunit I</fullName>
    </submittedName>
</protein>
<dbReference type="Pfam" id="PF00430">
    <property type="entry name" value="ATP-synt_B"/>
    <property type="match status" value="1"/>
</dbReference>
<evidence type="ECO:0000256" key="6">
    <source>
        <dbReference type="ARBA" id="ARBA00022989"/>
    </source>
</evidence>
<organism evidence="13">
    <name type="scientific">Sphondylothamnion multifidum</name>
    <dbReference type="NCBI Taxonomy" id="193186"/>
    <lineage>
        <taxon>Eukaryota</taxon>
        <taxon>Rhodophyta</taxon>
        <taxon>Florideophyceae</taxon>
        <taxon>Rhodymeniophycidae</taxon>
        <taxon>Ceramiales</taxon>
        <taxon>Ceramiaceae</taxon>
        <taxon>Sphondylothamnion</taxon>
    </lineage>
</organism>
<evidence type="ECO:0000256" key="3">
    <source>
        <dbReference type="ARBA" id="ARBA00022547"/>
    </source>
</evidence>
<evidence type="ECO:0000256" key="12">
    <source>
        <dbReference type="SAM" id="Coils"/>
    </source>
</evidence>
<evidence type="ECO:0000256" key="9">
    <source>
        <dbReference type="ARBA" id="ARBA00023310"/>
    </source>
</evidence>
<accession>A0A4D6X109</accession>
<keyword evidence="7 11" id="KW-0406">Ion transport</keyword>
<comment type="function">
    <text evidence="10">F(1)F(0) ATP synthase produces ATP from ADP in the presence of a proton or sodium gradient. F-type ATPases consist of two structural domains, F(1) containing the extramembraneous catalytic core and F(0) containing the membrane proton channel, linked together by a central stalk and a peripheral stalk. During catalysis, ATP synthesis in the catalytic domain of F(1) is coupled via a rotary mechanism of the central stalk subunits to proton translocation.</text>
</comment>
<keyword evidence="6" id="KW-1133">Transmembrane helix</keyword>
<dbReference type="AlphaFoldDB" id="A0A4D6X109"/>
<keyword evidence="2 11" id="KW-0813">Transport</keyword>
<reference evidence="13" key="2">
    <citation type="submission" date="2019-04" db="EMBL/GenBank/DDBJ databases">
        <authorList>
            <person name="Pasella M."/>
        </authorList>
    </citation>
    <scope>NUCLEOTIDE SEQUENCE</scope>
    <source>
        <strain evidence="13">PD2995</strain>
    </source>
</reference>
<dbReference type="CDD" id="cd06503">
    <property type="entry name" value="ATP-synt_Fo_b"/>
    <property type="match status" value="1"/>
</dbReference>
<evidence type="ECO:0000256" key="2">
    <source>
        <dbReference type="ARBA" id="ARBA00022448"/>
    </source>
</evidence>
<name>A0A4D6X109_9FLOR</name>
<dbReference type="PANTHER" id="PTHR34264">
    <property type="entry name" value="ATP SYNTHASE SUBUNIT B, CHLOROPLASTIC"/>
    <property type="match status" value="1"/>
</dbReference>